<accession>A0A849P403</accession>
<dbReference type="PANTHER" id="PTHR30035:SF3">
    <property type="entry name" value="INTERMEMBRANE PHOSPHOLIPID TRANSPORT SYSTEM LIPOPROTEIN MLAA"/>
    <property type="match status" value="1"/>
</dbReference>
<sequence>MKKMKKIMVIGVLGLSLTACASVDNPNPKDPLESYNRTMFKVNEAVDKAVLRPVAKGYQAVVPNPVRTCVRNIFGNLGDVWSGINSLLQGRGLDFVNTMGRVMFNTTVGLGGCIDVATMNGAKKIPNDFGTTLGVWGLGEGSYVVLPVLGSSSLRDTMGLAGDAIGGSATFTTPWAIENIPLRNAIVGLQAFDKREQLLTADDIASDVALDKYAFVRDAYQQNRHALLRSKFEDEITDGTPATGHLAEDTTESGLVIPGQAQRTAYREQLRQKRLEKLKSFDQFTMPEYEDPGE</sequence>
<dbReference type="PRINTS" id="PR01805">
    <property type="entry name" value="VACJLIPOPROT"/>
</dbReference>
<reference evidence="4 5" key="1">
    <citation type="submission" date="2020-05" db="EMBL/GenBank/DDBJ databases">
        <authorList>
            <person name="Niu N."/>
        </authorList>
    </citation>
    <scope>NUCLEOTIDE SEQUENCE [LARGE SCALE GENOMIC DNA]</scope>
    <source>
        <strain evidence="4 5">3340-03</strain>
    </source>
</reference>
<evidence type="ECO:0000313" key="5">
    <source>
        <dbReference type="Proteomes" id="UP000537862"/>
    </source>
</evidence>
<organism evidence="4 5">
    <name type="scientific">Pelistega suis</name>
    <dbReference type="NCBI Taxonomy" id="1631957"/>
    <lineage>
        <taxon>Bacteria</taxon>
        <taxon>Pseudomonadati</taxon>
        <taxon>Pseudomonadota</taxon>
        <taxon>Betaproteobacteria</taxon>
        <taxon>Burkholderiales</taxon>
        <taxon>Alcaligenaceae</taxon>
        <taxon>Pelistega</taxon>
    </lineage>
</organism>
<dbReference type="Proteomes" id="UP000537862">
    <property type="component" value="Unassembled WGS sequence"/>
</dbReference>
<feature type="chain" id="PRO_5032830008" evidence="3">
    <location>
        <begin position="22"/>
        <end position="294"/>
    </location>
</feature>
<evidence type="ECO:0000256" key="1">
    <source>
        <dbReference type="ARBA" id="ARBA00010634"/>
    </source>
</evidence>
<dbReference type="EMBL" id="JABGBN010000008">
    <property type="protein sequence ID" value="NOL52270.1"/>
    <property type="molecule type" value="Genomic_DNA"/>
</dbReference>
<dbReference type="GO" id="GO:0120010">
    <property type="term" value="P:intermembrane phospholipid transfer"/>
    <property type="evidence" value="ECO:0007669"/>
    <property type="project" value="TreeGrafter"/>
</dbReference>
<comment type="similarity">
    <text evidence="1">Belongs to the MlaA family.</text>
</comment>
<keyword evidence="4" id="KW-0449">Lipoprotein</keyword>
<proteinExistence type="inferred from homology"/>
<dbReference type="GO" id="GO:0016020">
    <property type="term" value="C:membrane"/>
    <property type="evidence" value="ECO:0007669"/>
    <property type="project" value="InterPro"/>
</dbReference>
<protein>
    <submittedName>
        <fullName evidence="4">VacJ family lipoprotein</fullName>
    </submittedName>
</protein>
<dbReference type="PANTHER" id="PTHR30035">
    <property type="entry name" value="LIPOPROTEIN VACJ-RELATED"/>
    <property type="match status" value="1"/>
</dbReference>
<evidence type="ECO:0000256" key="3">
    <source>
        <dbReference type="SAM" id="SignalP"/>
    </source>
</evidence>
<evidence type="ECO:0000256" key="2">
    <source>
        <dbReference type="ARBA" id="ARBA00022729"/>
    </source>
</evidence>
<keyword evidence="5" id="KW-1185">Reference proteome</keyword>
<dbReference type="InterPro" id="IPR007428">
    <property type="entry name" value="MlaA"/>
</dbReference>
<dbReference type="Pfam" id="PF04333">
    <property type="entry name" value="MlaA"/>
    <property type="match status" value="1"/>
</dbReference>
<feature type="signal peptide" evidence="3">
    <location>
        <begin position="1"/>
        <end position="21"/>
    </location>
</feature>
<name>A0A849P403_9BURK</name>
<gene>
    <name evidence="4" type="ORF">HKX39_08850</name>
</gene>
<keyword evidence="2 3" id="KW-0732">Signal</keyword>
<comment type="caution">
    <text evidence="4">The sequence shown here is derived from an EMBL/GenBank/DDBJ whole genome shotgun (WGS) entry which is preliminary data.</text>
</comment>
<evidence type="ECO:0000313" key="4">
    <source>
        <dbReference type="EMBL" id="NOL52270.1"/>
    </source>
</evidence>
<dbReference type="PROSITE" id="PS51257">
    <property type="entry name" value="PROKAR_LIPOPROTEIN"/>
    <property type="match status" value="1"/>
</dbReference>
<dbReference type="RefSeq" id="WP_171680964.1">
    <property type="nucleotide sequence ID" value="NZ_JABGBN010000008.1"/>
</dbReference>
<dbReference type="AlphaFoldDB" id="A0A849P403"/>